<feature type="region of interest" description="Disordered" evidence="1">
    <location>
        <begin position="1"/>
        <end position="73"/>
    </location>
</feature>
<feature type="compositionally biased region" description="Basic and acidic residues" evidence="1">
    <location>
        <begin position="11"/>
        <end position="22"/>
    </location>
</feature>
<dbReference type="Proteomes" id="UP000287651">
    <property type="component" value="Unassembled WGS sequence"/>
</dbReference>
<organism evidence="2 3">
    <name type="scientific">Ensete ventricosum</name>
    <name type="common">Abyssinian banana</name>
    <name type="synonym">Musa ensete</name>
    <dbReference type="NCBI Taxonomy" id="4639"/>
    <lineage>
        <taxon>Eukaryota</taxon>
        <taxon>Viridiplantae</taxon>
        <taxon>Streptophyta</taxon>
        <taxon>Embryophyta</taxon>
        <taxon>Tracheophyta</taxon>
        <taxon>Spermatophyta</taxon>
        <taxon>Magnoliopsida</taxon>
        <taxon>Liliopsida</taxon>
        <taxon>Zingiberales</taxon>
        <taxon>Musaceae</taxon>
        <taxon>Ensete</taxon>
    </lineage>
</organism>
<protein>
    <submittedName>
        <fullName evidence="2">Uncharacterized protein</fullName>
    </submittedName>
</protein>
<accession>A0A426XWY2</accession>
<feature type="compositionally biased region" description="Basic and acidic residues" evidence="1">
    <location>
        <begin position="63"/>
        <end position="73"/>
    </location>
</feature>
<gene>
    <name evidence="2" type="ORF">B296_00051332</name>
</gene>
<feature type="compositionally biased region" description="Basic residues" evidence="1">
    <location>
        <begin position="43"/>
        <end position="54"/>
    </location>
</feature>
<name>A0A426XWY2_ENSVE</name>
<evidence type="ECO:0000313" key="3">
    <source>
        <dbReference type="Proteomes" id="UP000287651"/>
    </source>
</evidence>
<reference evidence="2 3" key="1">
    <citation type="journal article" date="2014" name="Agronomy (Basel)">
        <title>A Draft Genome Sequence for Ensete ventricosum, the Drought-Tolerant Tree Against Hunger.</title>
        <authorList>
            <person name="Harrison J."/>
            <person name="Moore K.A."/>
            <person name="Paszkiewicz K."/>
            <person name="Jones T."/>
            <person name="Grant M."/>
            <person name="Ambacheew D."/>
            <person name="Muzemil S."/>
            <person name="Studholme D.J."/>
        </authorList>
    </citation>
    <scope>NUCLEOTIDE SEQUENCE [LARGE SCALE GENOMIC DNA]</scope>
</reference>
<evidence type="ECO:0000256" key="1">
    <source>
        <dbReference type="SAM" id="MobiDB-lite"/>
    </source>
</evidence>
<proteinExistence type="predicted"/>
<evidence type="ECO:0000313" key="2">
    <source>
        <dbReference type="EMBL" id="RRT44068.1"/>
    </source>
</evidence>
<dbReference type="AlphaFoldDB" id="A0A426XWY2"/>
<sequence length="130" mass="14091">MVESGSGASLVEEHAGDAEGSRVVEGSGCHDSGSSGNAMGIGHLRKKRRSRLPWKKTSVLPSRGERSKSGRLLEEAREGEGVWQWVQADDGGFDRGGGSQWGRKVVKADVGETWAKWSIVVEELTRHCNM</sequence>
<comment type="caution">
    <text evidence="2">The sequence shown here is derived from an EMBL/GenBank/DDBJ whole genome shotgun (WGS) entry which is preliminary data.</text>
</comment>
<dbReference type="EMBL" id="AMZH03016719">
    <property type="protein sequence ID" value="RRT44068.1"/>
    <property type="molecule type" value="Genomic_DNA"/>
</dbReference>